<dbReference type="Proteomes" id="UP001066276">
    <property type="component" value="Chromosome 6"/>
</dbReference>
<evidence type="ECO:0000256" key="1">
    <source>
        <dbReference type="SAM" id="MobiDB-lite"/>
    </source>
</evidence>
<reference evidence="2" key="1">
    <citation type="journal article" date="2022" name="bioRxiv">
        <title>Sequencing and chromosome-scale assembly of the giantPleurodeles waltlgenome.</title>
        <authorList>
            <person name="Brown T."/>
            <person name="Elewa A."/>
            <person name="Iarovenko S."/>
            <person name="Subramanian E."/>
            <person name="Araus A.J."/>
            <person name="Petzold A."/>
            <person name="Susuki M."/>
            <person name="Suzuki K.-i.T."/>
            <person name="Hayashi T."/>
            <person name="Toyoda A."/>
            <person name="Oliveira C."/>
            <person name="Osipova E."/>
            <person name="Leigh N.D."/>
            <person name="Simon A."/>
            <person name="Yun M.H."/>
        </authorList>
    </citation>
    <scope>NUCLEOTIDE SEQUENCE</scope>
    <source>
        <strain evidence="2">20211129_DDA</strain>
        <tissue evidence="2">Liver</tissue>
    </source>
</reference>
<keyword evidence="3" id="KW-1185">Reference proteome</keyword>
<evidence type="ECO:0000313" key="2">
    <source>
        <dbReference type="EMBL" id="KAJ1142623.1"/>
    </source>
</evidence>
<dbReference type="AlphaFoldDB" id="A0AAV7QW28"/>
<proteinExistence type="predicted"/>
<name>A0AAV7QW28_PLEWA</name>
<organism evidence="2 3">
    <name type="scientific">Pleurodeles waltl</name>
    <name type="common">Iberian ribbed newt</name>
    <dbReference type="NCBI Taxonomy" id="8319"/>
    <lineage>
        <taxon>Eukaryota</taxon>
        <taxon>Metazoa</taxon>
        <taxon>Chordata</taxon>
        <taxon>Craniata</taxon>
        <taxon>Vertebrata</taxon>
        <taxon>Euteleostomi</taxon>
        <taxon>Amphibia</taxon>
        <taxon>Batrachia</taxon>
        <taxon>Caudata</taxon>
        <taxon>Salamandroidea</taxon>
        <taxon>Salamandridae</taxon>
        <taxon>Pleurodelinae</taxon>
        <taxon>Pleurodeles</taxon>
    </lineage>
</organism>
<feature type="compositionally biased region" description="Basic and acidic residues" evidence="1">
    <location>
        <begin position="17"/>
        <end position="37"/>
    </location>
</feature>
<protein>
    <submittedName>
        <fullName evidence="2">Uncharacterized protein</fullName>
    </submittedName>
</protein>
<sequence>MLCTAIPAPTSAVPRTEAWRHREDEPGDRELATRHDPLPTERAWLEGRSHITGGPRTVWRQRRETDCKLRGLRGVAHTWYLDLPDFNGEIC</sequence>
<gene>
    <name evidence="2" type="ORF">NDU88_008936</name>
</gene>
<feature type="region of interest" description="Disordered" evidence="1">
    <location>
        <begin position="1"/>
        <end position="37"/>
    </location>
</feature>
<comment type="caution">
    <text evidence="2">The sequence shown here is derived from an EMBL/GenBank/DDBJ whole genome shotgun (WGS) entry which is preliminary data.</text>
</comment>
<evidence type="ECO:0000313" key="3">
    <source>
        <dbReference type="Proteomes" id="UP001066276"/>
    </source>
</evidence>
<accession>A0AAV7QW28</accession>
<dbReference type="EMBL" id="JANPWB010000010">
    <property type="protein sequence ID" value="KAJ1142623.1"/>
    <property type="molecule type" value="Genomic_DNA"/>
</dbReference>